<dbReference type="Proteomes" id="UP001372338">
    <property type="component" value="Unassembled WGS sequence"/>
</dbReference>
<accession>A0AAN9EF03</accession>
<reference evidence="1 2" key="1">
    <citation type="submission" date="2024-01" db="EMBL/GenBank/DDBJ databases">
        <title>The genomes of 5 underutilized Papilionoideae crops provide insights into root nodulation and disease resistanc.</title>
        <authorList>
            <person name="Yuan L."/>
        </authorList>
    </citation>
    <scope>NUCLEOTIDE SEQUENCE [LARGE SCALE GENOMIC DNA]</scope>
    <source>
        <strain evidence="1">ZHUSHIDOU_FW_LH</strain>
        <tissue evidence="1">Leaf</tissue>
    </source>
</reference>
<protein>
    <submittedName>
        <fullName evidence="1">Uncharacterized protein</fullName>
    </submittedName>
</protein>
<proteinExistence type="predicted"/>
<evidence type="ECO:0000313" key="1">
    <source>
        <dbReference type="EMBL" id="KAK7251431.1"/>
    </source>
</evidence>
<sequence>MLPRCFSSSTHVKHSLTAIFYSSFFNFFFSHSHHLSHHLLLLLLQLQSQPSSTPHSSTSSSSLTINIKQGNRFFALFFLGNPDALMLSQPTLKTKPMNRIGRSIVLNWREN</sequence>
<gene>
    <name evidence="1" type="ORF">RIF29_34624</name>
</gene>
<dbReference type="EMBL" id="JAYWIO010000007">
    <property type="protein sequence ID" value="KAK7251431.1"/>
    <property type="molecule type" value="Genomic_DNA"/>
</dbReference>
<comment type="caution">
    <text evidence="1">The sequence shown here is derived from an EMBL/GenBank/DDBJ whole genome shotgun (WGS) entry which is preliminary data.</text>
</comment>
<keyword evidence="2" id="KW-1185">Reference proteome</keyword>
<name>A0AAN9EF03_CROPI</name>
<dbReference type="AlphaFoldDB" id="A0AAN9EF03"/>
<evidence type="ECO:0000313" key="2">
    <source>
        <dbReference type="Proteomes" id="UP001372338"/>
    </source>
</evidence>
<organism evidence="1 2">
    <name type="scientific">Crotalaria pallida</name>
    <name type="common">Smooth rattlebox</name>
    <name type="synonym">Crotalaria striata</name>
    <dbReference type="NCBI Taxonomy" id="3830"/>
    <lineage>
        <taxon>Eukaryota</taxon>
        <taxon>Viridiplantae</taxon>
        <taxon>Streptophyta</taxon>
        <taxon>Embryophyta</taxon>
        <taxon>Tracheophyta</taxon>
        <taxon>Spermatophyta</taxon>
        <taxon>Magnoliopsida</taxon>
        <taxon>eudicotyledons</taxon>
        <taxon>Gunneridae</taxon>
        <taxon>Pentapetalae</taxon>
        <taxon>rosids</taxon>
        <taxon>fabids</taxon>
        <taxon>Fabales</taxon>
        <taxon>Fabaceae</taxon>
        <taxon>Papilionoideae</taxon>
        <taxon>50 kb inversion clade</taxon>
        <taxon>genistoids sensu lato</taxon>
        <taxon>core genistoids</taxon>
        <taxon>Crotalarieae</taxon>
        <taxon>Crotalaria</taxon>
    </lineage>
</organism>